<reference evidence="2 3" key="1">
    <citation type="submission" date="2016-10" db="EMBL/GenBank/DDBJ databases">
        <authorList>
            <person name="de Groot N.N."/>
        </authorList>
    </citation>
    <scope>NUCLEOTIDE SEQUENCE [LARGE SCALE GENOMIC DNA]</scope>
    <source>
        <strain evidence="2 3">CGMCC 1.7054</strain>
    </source>
</reference>
<dbReference type="Gene3D" id="1.10.10.10">
    <property type="entry name" value="Winged helix-like DNA-binding domain superfamily/Winged helix DNA-binding domain"/>
    <property type="match status" value="1"/>
</dbReference>
<sequence>MYSPDVARTAPDSSVPTGTGAVLTGDSTRERVLQVVLTHGPVSAAEVGRQLDLTAAAVRRHLDVLSEEGTVEIKLIAGNRGAGRPSRRYVVSHQGQADLGDDYLTIATDALGRLAQMQGVEAIRLVAQDRFAEVERRFLEAITAAEAQGESVQDLQVRTDTLARVLDELGFAASIRLAGLPTTGPGPDRRHAPQSDRTSLPVMRAAQICQGHCPLQEVAARFPEFCEEETEVFARLLGVDVRRLSTMPTGGHVCTTHVPLGRKPPARADRPSSGTATG</sequence>
<evidence type="ECO:0000313" key="2">
    <source>
        <dbReference type="EMBL" id="SFV22923.1"/>
    </source>
</evidence>
<dbReference type="RefSeq" id="WP_245760671.1">
    <property type="nucleotide sequence ID" value="NZ_FPCG01000005.1"/>
</dbReference>
<feature type="region of interest" description="Disordered" evidence="1">
    <location>
        <begin position="257"/>
        <end position="278"/>
    </location>
</feature>
<dbReference type="SUPFAM" id="SSF46785">
    <property type="entry name" value="Winged helix' DNA-binding domain"/>
    <property type="match status" value="1"/>
</dbReference>
<accession>A0A1I7MLX1</accession>
<evidence type="ECO:0000313" key="3">
    <source>
        <dbReference type="Proteomes" id="UP000198881"/>
    </source>
</evidence>
<evidence type="ECO:0000256" key="1">
    <source>
        <dbReference type="SAM" id="MobiDB-lite"/>
    </source>
</evidence>
<keyword evidence="3" id="KW-1185">Reference proteome</keyword>
<protein>
    <submittedName>
        <fullName evidence="2">Predicted transcriptional regulator, ArsR family</fullName>
    </submittedName>
</protein>
<organism evidence="2 3">
    <name type="scientific">Micrococcus terreus</name>
    <dbReference type="NCBI Taxonomy" id="574650"/>
    <lineage>
        <taxon>Bacteria</taxon>
        <taxon>Bacillati</taxon>
        <taxon>Actinomycetota</taxon>
        <taxon>Actinomycetes</taxon>
        <taxon>Micrococcales</taxon>
        <taxon>Micrococcaceae</taxon>
        <taxon>Micrococcus</taxon>
    </lineage>
</organism>
<dbReference type="CDD" id="cd00090">
    <property type="entry name" value="HTH_ARSR"/>
    <property type="match status" value="1"/>
</dbReference>
<dbReference type="Pfam" id="PF12840">
    <property type="entry name" value="HTH_20"/>
    <property type="match status" value="1"/>
</dbReference>
<dbReference type="InterPro" id="IPR036388">
    <property type="entry name" value="WH-like_DNA-bd_sf"/>
</dbReference>
<dbReference type="InterPro" id="IPR011991">
    <property type="entry name" value="ArsR-like_HTH"/>
</dbReference>
<dbReference type="AlphaFoldDB" id="A0A1I7MLX1"/>
<name>A0A1I7MLX1_9MICC</name>
<gene>
    <name evidence="2" type="ORF">SAMN04487966_105119</name>
</gene>
<dbReference type="InterPro" id="IPR036390">
    <property type="entry name" value="WH_DNA-bd_sf"/>
</dbReference>
<feature type="region of interest" description="Disordered" evidence="1">
    <location>
        <begin position="1"/>
        <end position="23"/>
    </location>
</feature>
<dbReference type="EMBL" id="FPCG01000005">
    <property type="protein sequence ID" value="SFV22923.1"/>
    <property type="molecule type" value="Genomic_DNA"/>
</dbReference>
<dbReference type="Proteomes" id="UP000198881">
    <property type="component" value="Unassembled WGS sequence"/>
</dbReference>
<dbReference type="STRING" id="574650.SAMN04487966_105119"/>
<proteinExistence type="predicted"/>